<organism evidence="2 3">
    <name type="scientific">Candidatus Odoribacter faecigallinarum</name>
    <dbReference type="NCBI Taxonomy" id="2838706"/>
    <lineage>
        <taxon>Bacteria</taxon>
        <taxon>Pseudomonadati</taxon>
        <taxon>Bacteroidota</taxon>
        <taxon>Bacteroidia</taxon>
        <taxon>Bacteroidales</taxon>
        <taxon>Odoribacteraceae</taxon>
        <taxon>Odoribacter</taxon>
    </lineage>
</organism>
<dbReference type="GO" id="GO:0004534">
    <property type="term" value="F:5'-3' RNA exonuclease activity"/>
    <property type="evidence" value="ECO:0007669"/>
    <property type="project" value="TreeGrafter"/>
</dbReference>
<gene>
    <name evidence="2" type="ORF">H9863_09035</name>
</gene>
<dbReference type="Gene3D" id="3.20.20.140">
    <property type="entry name" value="Metal-dependent hydrolases"/>
    <property type="match status" value="1"/>
</dbReference>
<reference evidence="2" key="2">
    <citation type="submission" date="2021-04" db="EMBL/GenBank/DDBJ databases">
        <authorList>
            <person name="Gilroy R."/>
        </authorList>
    </citation>
    <scope>NUCLEOTIDE SEQUENCE</scope>
    <source>
        <strain evidence="2">23274</strain>
    </source>
</reference>
<dbReference type="Pfam" id="PF13263">
    <property type="entry name" value="PHP_C"/>
    <property type="match status" value="1"/>
</dbReference>
<dbReference type="InterPro" id="IPR003141">
    <property type="entry name" value="Pol/His_phosphatase_N"/>
</dbReference>
<dbReference type="EMBL" id="DXFT01000175">
    <property type="protein sequence ID" value="HIX04238.1"/>
    <property type="molecule type" value="Genomic_DNA"/>
</dbReference>
<comment type="caution">
    <text evidence="2">The sequence shown here is derived from an EMBL/GenBank/DDBJ whole genome shotgun (WGS) entry which is preliminary data.</text>
</comment>
<dbReference type="SUPFAM" id="SSF89550">
    <property type="entry name" value="PHP domain-like"/>
    <property type="match status" value="1"/>
</dbReference>
<dbReference type="InterPro" id="IPR004013">
    <property type="entry name" value="PHP_dom"/>
</dbReference>
<dbReference type="Pfam" id="PF02811">
    <property type="entry name" value="PHP"/>
    <property type="match status" value="1"/>
</dbReference>
<dbReference type="PANTHER" id="PTHR42924:SF3">
    <property type="entry name" value="POLYMERASE_HISTIDINOL PHOSPHATASE N-TERMINAL DOMAIN-CONTAINING PROTEIN"/>
    <property type="match status" value="1"/>
</dbReference>
<dbReference type="InterPro" id="IPR016195">
    <property type="entry name" value="Pol/histidinol_Pase-like"/>
</dbReference>
<evidence type="ECO:0000313" key="2">
    <source>
        <dbReference type="EMBL" id="HIX04238.1"/>
    </source>
</evidence>
<feature type="domain" description="Polymerase/histidinol phosphatase N-terminal" evidence="1">
    <location>
        <begin position="5"/>
        <end position="73"/>
    </location>
</feature>
<evidence type="ECO:0000313" key="3">
    <source>
        <dbReference type="Proteomes" id="UP000824202"/>
    </source>
</evidence>
<evidence type="ECO:0000259" key="1">
    <source>
        <dbReference type="SMART" id="SM00481"/>
    </source>
</evidence>
<dbReference type="AlphaFoldDB" id="A0A9D2AC19"/>
<dbReference type="Proteomes" id="UP000824202">
    <property type="component" value="Unassembled WGS sequence"/>
</dbReference>
<dbReference type="SMART" id="SM00481">
    <property type="entry name" value="POLIIIAc"/>
    <property type="match status" value="1"/>
</dbReference>
<name>A0A9D2AC19_9BACT</name>
<accession>A0A9D2AC19</accession>
<proteinExistence type="predicted"/>
<dbReference type="GO" id="GO:0035312">
    <property type="term" value="F:5'-3' DNA exonuclease activity"/>
    <property type="evidence" value="ECO:0007669"/>
    <property type="project" value="TreeGrafter"/>
</dbReference>
<sequence>MTIRADLHIHTVLSPCGDLDMSPRNIIRAARQKGLDLIGITDHNSTRQAGIIREIGEKAGIKVLTGVEITTQEEIHCVAFFPDDRLLQAFQAYLDSHLPDIANAPERFGYQVVADEEDQILYEEKKLLLSALDQPIDRIEQQVRTLHGIFIPAHIDKPRFSLLSQLGFIPPDLPFDALELSPHTSPRAFLQSNKHLSGNPFIQSSDAHYPEDIGKVFTLLAVENFEFEAIRQAIKKMIY</sequence>
<protein>
    <submittedName>
        <fullName evidence="2">PHP domain-containing protein</fullName>
    </submittedName>
</protein>
<reference evidence="2" key="1">
    <citation type="journal article" date="2021" name="PeerJ">
        <title>Extensive microbial diversity within the chicken gut microbiome revealed by metagenomics and culture.</title>
        <authorList>
            <person name="Gilroy R."/>
            <person name="Ravi A."/>
            <person name="Getino M."/>
            <person name="Pursley I."/>
            <person name="Horton D.L."/>
            <person name="Alikhan N.F."/>
            <person name="Baker D."/>
            <person name="Gharbi K."/>
            <person name="Hall N."/>
            <person name="Watson M."/>
            <person name="Adriaenssens E.M."/>
            <person name="Foster-Nyarko E."/>
            <person name="Jarju S."/>
            <person name="Secka A."/>
            <person name="Antonio M."/>
            <person name="Oren A."/>
            <person name="Chaudhuri R.R."/>
            <person name="La Ragione R."/>
            <person name="Hildebrand F."/>
            <person name="Pallen M.J."/>
        </authorList>
    </citation>
    <scope>NUCLEOTIDE SEQUENCE</scope>
    <source>
        <strain evidence="2">23274</strain>
    </source>
</reference>
<dbReference type="PANTHER" id="PTHR42924">
    <property type="entry name" value="EXONUCLEASE"/>
    <property type="match status" value="1"/>
</dbReference>
<dbReference type="CDD" id="cd07432">
    <property type="entry name" value="PHP_HisPPase"/>
    <property type="match status" value="1"/>
</dbReference>
<dbReference type="InterPro" id="IPR052018">
    <property type="entry name" value="PHP_domain"/>
</dbReference>